<dbReference type="PANTHER" id="PTHR37299">
    <property type="entry name" value="TRANSCRIPTIONAL REGULATOR-RELATED"/>
    <property type="match status" value="1"/>
</dbReference>
<dbReference type="Pfam" id="PF04397">
    <property type="entry name" value="LytTR"/>
    <property type="match status" value="1"/>
</dbReference>
<dbReference type="Gene3D" id="3.40.50.2300">
    <property type="match status" value="1"/>
</dbReference>
<protein>
    <submittedName>
        <fullName evidence="4">Probable transcriptional regulatory protein YehT</fullName>
    </submittedName>
</protein>
<dbReference type="InterPro" id="IPR046947">
    <property type="entry name" value="LytR-like"/>
</dbReference>
<dbReference type="KEGG" id="stha:NCTC11429_01341"/>
<reference evidence="4 5" key="1">
    <citation type="submission" date="2019-05" db="EMBL/GenBank/DDBJ databases">
        <authorList>
            <consortium name="Pathogen Informatics"/>
        </authorList>
    </citation>
    <scope>NUCLEOTIDE SEQUENCE [LARGE SCALE GENOMIC DNA]</scope>
    <source>
        <strain evidence="4 5">NCTC11429</strain>
    </source>
</reference>
<dbReference type="SUPFAM" id="SSF52172">
    <property type="entry name" value="CheY-like"/>
    <property type="match status" value="1"/>
</dbReference>
<evidence type="ECO:0000259" key="2">
    <source>
        <dbReference type="PROSITE" id="PS50110"/>
    </source>
</evidence>
<dbReference type="PROSITE" id="PS50930">
    <property type="entry name" value="HTH_LYTTR"/>
    <property type="match status" value="1"/>
</dbReference>
<feature type="domain" description="HTH LytTR-type" evidence="3">
    <location>
        <begin position="136"/>
        <end position="239"/>
    </location>
</feature>
<dbReference type="GO" id="GO:0003677">
    <property type="term" value="F:DNA binding"/>
    <property type="evidence" value="ECO:0007669"/>
    <property type="project" value="InterPro"/>
</dbReference>
<dbReference type="SMART" id="SM00850">
    <property type="entry name" value="LytTR"/>
    <property type="match status" value="1"/>
</dbReference>
<gene>
    <name evidence="4" type="primary">yehT_3</name>
    <name evidence="4" type="ORF">NCTC11429_01341</name>
</gene>
<evidence type="ECO:0000259" key="3">
    <source>
        <dbReference type="PROSITE" id="PS50930"/>
    </source>
</evidence>
<dbReference type="SMART" id="SM00448">
    <property type="entry name" value="REC"/>
    <property type="match status" value="1"/>
</dbReference>
<dbReference type="Proteomes" id="UP000308196">
    <property type="component" value="Chromosome"/>
</dbReference>
<name>A0A4U9UNU6_9SPHI</name>
<dbReference type="InterPro" id="IPR007492">
    <property type="entry name" value="LytTR_DNA-bd_dom"/>
</dbReference>
<evidence type="ECO:0000313" key="5">
    <source>
        <dbReference type="Proteomes" id="UP000308196"/>
    </source>
</evidence>
<evidence type="ECO:0000313" key="4">
    <source>
        <dbReference type="EMBL" id="VTR34507.1"/>
    </source>
</evidence>
<feature type="modified residue" description="4-aspartylphosphate" evidence="1">
    <location>
        <position position="56"/>
    </location>
</feature>
<dbReference type="EMBL" id="LR590484">
    <property type="protein sequence ID" value="VTR34507.1"/>
    <property type="molecule type" value="Genomic_DNA"/>
</dbReference>
<dbReference type="GeneID" id="78462111"/>
<dbReference type="PROSITE" id="PS50110">
    <property type="entry name" value="RESPONSE_REGULATORY"/>
    <property type="match status" value="1"/>
</dbReference>
<dbReference type="Gene3D" id="2.40.50.1020">
    <property type="entry name" value="LytTr DNA-binding domain"/>
    <property type="match status" value="1"/>
</dbReference>
<dbReference type="InterPro" id="IPR011006">
    <property type="entry name" value="CheY-like_superfamily"/>
</dbReference>
<dbReference type="Pfam" id="PF00072">
    <property type="entry name" value="Response_reg"/>
    <property type="match status" value="1"/>
</dbReference>
<feature type="domain" description="Response regulatory" evidence="2">
    <location>
        <begin position="5"/>
        <end position="116"/>
    </location>
</feature>
<dbReference type="RefSeq" id="WP_028069273.1">
    <property type="nucleotide sequence ID" value="NZ_CP141191.1"/>
</dbReference>
<organism evidence="4 5">
    <name type="scientific">Sphingobacterium thalpophilum</name>
    <dbReference type="NCBI Taxonomy" id="259"/>
    <lineage>
        <taxon>Bacteria</taxon>
        <taxon>Pseudomonadati</taxon>
        <taxon>Bacteroidota</taxon>
        <taxon>Sphingobacteriia</taxon>
        <taxon>Sphingobacteriales</taxon>
        <taxon>Sphingobacteriaceae</taxon>
        <taxon>Sphingobacterium</taxon>
    </lineage>
</organism>
<dbReference type="STRING" id="1123265.GCA_000686625_01780"/>
<accession>A0A4U9UNU6</accession>
<dbReference type="GO" id="GO:0000156">
    <property type="term" value="F:phosphorelay response regulator activity"/>
    <property type="evidence" value="ECO:0007669"/>
    <property type="project" value="InterPro"/>
</dbReference>
<dbReference type="PANTHER" id="PTHR37299:SF1">
    <property type="entry name" value="STAGE 0 SPORULATION PROTEIN A HOMOLOG"/>
    <property type="match status" value="1"/>
</dbReference>
<proteinExistence type="predicted"/>
<sequence length="239" mass="27332">MKKQTLIIVDSDSSLRQQLIDYIKRSDYPAGFLECCNGVEALRYINSLQPDAVFLDVQLPGLNGFEILDRLECSPSIILTSCCTSHAARAFEYDVVDYLPKPFTLQRLQITLQKLAGQREISSEVHCKAHSYPRHILLEKGNRLTKIPIAEIAYLKADKDYCWVHTVSGETFLSNYGIGKLISRLDPHQFIRIHRSYVINLDYIDGCYKDISKLFITLPNNVELNVGRSYLPTIKELIF</sequence>
<evidence type="ECO:0000256" key="1">
    <source>
        <dbReference type="PROSITE-ProRule" id="PRU00169"/>
    </source>
</evidence>
<dbReference type="AlphaFoldDB" id="A0A4U9UNU6"/>
<dbReference type="InterPro" id="IPR001789">
    <property type="entry name" value="Sig_transdc_resp-reg_receiver"/>
</dbReference>
<keyword evidence="1" id="KW-0597">Phosphoprotein</keyword>